<sequence length="1093" mass="120034">MRTEKTVMSAITLAVGLTLGGAAIAADKDEAAVLSEATFEGLTLRNIGPAVRSGRIADLAIHPEDENTWYVAVGSGGVWKTVNAGTTFEPVFDDEGSYSIGAVALDSNSSSTVWVGTGEHGGGRHFAFGDGIYKSVDGGKNWMNMGLEDSQHIGEIIVHPENSDVVYVAAQGPLWSPGGDRGFYKSTDGGQTWTKTLGDEEFTGVTDIAIDPRNPERVYAATWQHHRTVAAVMDGGAKSAIYRSEDGGDTWKKLSEGLPEGKMGKIGLAISPQQPDIVYAAIELNRRKGGTWKSVDGGESWTQQSEVISGGTGPHYYVELYASPHRFDHLYMMDASMKQSLDGGKTWGPVNRQHRHGDNHALAFKLSDPDYLLLGTDGGVYESFDLAANWRYMPNLPVTQFYKLALDDAEPFYNIYSGTQDNGTQGGPSRTDSVNGIRNADWSLVLDWDGHAPATEPGNPDIVYAERQEGALSRIDITTGEVVDIQPQPGEDEDYERFNWDAPIHVSPHDPARIYFASQRVWRSDNRGDSWRAISGDLTRNEERFELPIMGRKQSWDSSWDVLAMSNYNSITSLSESPLVDGLIYAGTDDGLLQITENGGESWRSVEVSRMGVPERAFINDIKADLHDPDTVYVSLDNHKYGDYTPYLVKSTNRGQSWESISEDLPERHLVWRMVQDHEKPELLFAATEFGIFFSIDAGEQWIELEGGVPTISFRDLAIQRRENDLVGASFGRGFFVLDDYSALREVSEASLKKEGSLYSTRKAWLYIPRSDLDFDDLKGSQGASHYVAPNPEFGATFTYHLNEGLQTLSEARMAAEKSKEADGKDIEFPGWNAVSKEATQAAPAIFLVVKDAQGNVVRRVEGPKDKGFHRVAWDLRYPATKVVSLNDENDHGETQRGMMAAPGTYTATLYKRVDGQVSQLDDPIDFDVERLYSGSLPGASDAEVAAFWRAWEDAARESSKLKADLARAVQRSQAMAKALAHSRADAGDLDAKLHQVGETLHALNGELNGNPAKLEVGEKTRTTISQRLSVVERTIYRSLYGPTDTARQGLEVVNKAMKSLATRLDRAESALEELEKALLAAGAPHVEGASLD</sequence>
<accession>A0ABZ0IF65</accession>
<evidence type="ECO:0000313" key="6">
    <source>
        <dbReference type="Proteomes" id="UP001626549"/>
    </source>
</evidence>
<reference evidence="5 6" key="1">
    <citation type="submission" date="2023-10" db="EMBL/GenBank/DDBJ databases">
        <title>Two novel species belonging to the OM43/NOR5 clade.</title>
        <authorList>
            <person name="Park M."/>
        </authorList>
    </citation>
    <scope>NUCLEOTIDE SEQUENCE [LARGE SCALE GENOMIC DNA]</scope>
    <source>
        <strain evidence="5 6">IMCC45268</strain>
    </source>
</reference>
<evidence type="ECO:0000259" key="4">
    <source>
        <dbReference type="Pfam" id="PF15902"/>
    </source>
</evidence>
<dbReference type="CDD" id="cd15482">
    <property type="entry name" value="Sialidase_non-viral"/>
    <property type="match status" value="1"/>
</dbReference>
<dbReference type="EMBL" id="CP136865">
    <property type="protein sequence ID" value="WOJ97716.1"/>
    <property type="molecule type" value="Genomic_DNA"/>
</dbReference>
<keyword evidence="6" id="KW-1185">Reference proteome</keyword>
<keyword evidence="1" id="KW-0677">Repeat</keyword>
<feature type="chain" id="PRO_5045230407" evidence="3">
    <location>
        <begin position="26"/>
        <end position="1093"/>
    </location>
</feature>
<feature type="signal peptide" evidence="3">
    <location>
        <begin position="1"/>
        <end position="25"/>
    </location>
</feature>
<evidence type="ECO:0000256" key="1">
    <source>
        <dbReference type="ARBA" id="ARBA00022737"/>
    </source>
</evidence>
<keyword evidence="5" id="KW-0378">Hydrolase</keyword>
<dbReference type="PANTHER" id="PTHR43739">
    <property type="entry name" value="XYLOGLUCANASE (EUROFUNG)"/>
    <property type="match status" value="1"/>
</dbReference>
<keyword evidence="3" id="KW-0732">Signal</keyword>
<dbReference type="InterPro" id="IPR036278">
    <property type="entry name" value="Sialidase_sf"/>
</dbReference>
<dbReference type="PANTHER" id="PTHR43739:SF5">
    <property type="entry name" value="EXO-ALPHA-SIALIDASE"/>
    <property type="match status" value="1"/>
</dbReference>
<feature type="domain" description="Sortilin N-terminal" evidence="4">
    <location>
        <begin position="132"/>
        <end position="258"/>
    </location>
</feature>
<name>A0ABZ0IF65_9GAMM</name>
<organism evidence="5 6">
    <name type="scientific">Congregibacter brevis</name>
    <dbReference type="NCBI Taxonomy" id="3081201"/>
    <lineage>
        <taxon>Bacteria</taxon>
        <taxon>Pseudomonadati</taxon>
        <taxon>Pseudomonadota</taxon>
        <taxon>Gammaproteobacteria</taxon>
        <taxon>Cellvibrionales</taxon>
        <taxon>Halieaceae</taxon>
        <taxon>Congregibacter</taxon>
    </lineage>
</organism>
<dbReference type="InterPro" id="IPR052025">
    <property type="entry name" value="Xyloglucanase_GH74"/>
</dbReference>
<dbReference type="GO" id="GO:0016787">
    <property type="term" value="F:hydrolase activity"/>
    <property type="evidence" value="ECO:0007669"/>
    <property type="project" value="UniProtKB-KW"/>
</dbReference>
<gene>
    <name evidence="5" type="ORF">R0137_03865</name>
</gene>
<dbReference type="Gene3D" id="2.60.40.4070">
    <property type="match status" value="1"/>
</dbReference>
<evidence type="ECO:0000313" key="5">
    <source>
        <dbReference type="EMBL" id="WOJ97716.1"/>
    </source>
</evidence>
<dbReference type="Gene3D" id="2.130.10.10">
    <property type="entry name" value="YVTN repeat-like/Quinoprotein amine dehydrogenase"/>
    <property type="match status" value="4"/>
</dbReference>
<dbReference type="RefSeq" id="WP_407328692.1">
    <property type="nucleotide sequence ID" value="NZ_CP136865.1"/>
</dbReference>
<dbReference type="SUPFAM" id="SSF50939">
    <property type="entry name" value="Sialidases"/>
    <property type="match status" value="1"/>
</dbReference>
<protein>
    <submittedName>
        <fullName evidence="5">Glycosyl hydrolase</fullName>
    </submittedName>
</protein>
<proteinExistence type="predicted"/>
<feature type="coiled-coil region" evidence="2">
    <location>
        <begin position="1051"/>
        <end position="1078"/>
    </location>
</feature>
<dbReference type="SUPFAM" id="SSF110296">
    <property type="entry name" value="Oligoxyloglucan reducing end-specific cellobiohydrolase"/>
    <property type="match status" value="1"/>
</dbReference>
<dbReference type="InterPro" id="IPR015943">
    <property type="entry name" value="WD40/YVTN_repeat-like_dom_sf"/>
</dbReference>
<dbReference type="Proteomes" id="UP001626549">
    <property type="component" value="Chromosome"/>
</dbReference>
<keyword evidence="2" id="KW-0175">Coiled coil</keyword>
<dbReference type="InterPro" id="IPR031778">
    <property type="entry name" value="Sortilin_N"/>
</dbReference>
<evidence type="ECO:0000256" key="3">
    <source>
        <dbReference type="SAM" id="SignalP"/>
    </source>
</evidence>
<evidence type="ECO:0000256" key="2">
    <source>
        <dbReference type="SAM" id="Coils"/>
    </source>
</evidence>
<dbReference type="Pfam" id="PF15902">
    <property type="entry name" value="Sortilin-Vps10"/>
    <property type="match status" value="1"/>
</dbReference>